<proteinExistence type="inferred from homology"/>
<dbReference type="EC" id="5.6.2.3" evidence="1"/>
<dbReference type="Proteomes" id="UP000235145">
    <property type="component" value="Unassembled WGS sequence"/>
</dbReference>
<evidence type="ECO:0000259" key="4">
    <source>
        <dbReference type="Pfam" id="PF21530"/>
    </source>
</evidence>
<feature type="domain" description="DNA helicase Pif1-like DEAD-box helicase" evidence="2">
    <location>
        <begin position="1002"/>
        <end position="1221"/>
    </location>
</feature>
<evidence type="ECO:0000313" key="6">
    <source>
        <dbReference type="Proteomes" id="UP000235145"/>
    </source>
</evidence>
<comment type="similarity">
    <text evidence="1">Belongs to the helicase family.</text>
</comment>
<reference evidence="5 6" key="1">
    <citation type="journal article" date="2017" name="Nat. Commun.">
        <title>Genome assembly with in vitro proximity ligation data and whole-genome triplication in lettuce.</title>
        <authorList>
            <person name="Reyes-Chin-Wo S."/>
            <person name="Wang Z."/>
            <person name="Yang X."/>
            <person name="Kozik A."/>
            <person name="Arikit S."/>
            <person name="Song C."/>
            <person name="Xia L."/>
            <person name="Froenicke L."/>
            <person name="Lavelle D.O."/>
            <person name="Truco M.J."/>
            <person name="Xia R."/>
            <person name="Zhu S."/>
            <person name="Xu C."/>
            <person name="Xu H."/>
            <person name="Xu X."/>
            <person name="Cox K."/>
            <person name="Korf I."/>
            <person name="Meyers B.C."/>
            <person name="Michelmore R.W."/>
        </authorList>
    </citation>
    <scope>NUCLEOTIDE SEQUENCE [LARGE SCALE GENOMIC DNA]</scope>
    <source>
        <strain evidence="6">cv. Salinas</strain>
        <tissue evidence="5">Seedlings</tissue>
    </source>
</reference>
<dbReference type="EMBL" id="NBSK02000001">
    <property type="protein sequence ID" value="KAJ0225140.1"/>
    <property type="molecule type" value="Genomic_DNA"/>
</dbReference>
<comment type="catalytic activity">
    <reaction evidence="1">
        <text>ATP + H2O = ADP + phosphate + H(+)</text>
        <dbReference type="Rhea" id="RHEA:13065"/>
        <dbReference type="ChEBI" id="CHEBI:15377"/>
        <dbReference type="ChEBI" id="CHEBI:15378"/>
        <dbReference type="ChEBI" id="CHEBI:30616"/>
        <dbReference type="ChEBI" id="CHEBI:43474"/>
        <dbReference type="ChEBI" id="CHEBI:456216"/>
        <dbReference type="EC" id="5.6.2.3"/>
    </reaction>
</comment>
<evidence type="ECO:0000259" key="2">
    <source>
        <dbReference type="Pfam" id="PF05970"/>
    </source>
</evidence>
<keyword evidence="1" id="KW-0378">Hydrolase</keyword>
<dbReference type="GO" id="GO:0016787">
    <property type="term" value="F:hydrolase activity"/>
    <property type="evidence" value="ECO:0007669"/>
    <property type="project" value="UniProtKB-KW"/>
</dbReference>
<keyword evidence="1" id="KW-0067">ATP-binding</keyword>
<dbReference type="Pfam" id="PF21530">
    <property type="entry name" value="Pif1_2B_dom"/>
    <property type="match status" value="1"/>
</dbReference>
<dbReference type="GO" id="GO:0006281">
    <property type="term" value="P:DNA repair"/>
    <property type="evidence" value="ECO:0007669"/>
    <property type="project" value="UniProtKB-KW"/>
</dbReference>
<dbReference type="GO" id="GO:0000723">
    <property type="term" value="P:telomere maintenance"/>
    <property type="evidence" value="ECO:0007669"/>
    <property type="project" value="InterPro"/>
</dbReference>
<dbReference type="GO" id="GO:0006310">
    <property type="term" value="P:DNA recombination"/>
    <property type="evidence" value="ECO:0007669"/>
    <property type="project" value="UniProtKB-KW"/>
</dbReference>
<keyword evidence="1" id="KW-0227">DNA damage</keyword>
<dbReference type="SUPFAM" id="SSF52540">
    <property type="entry name" value="P-loop containing nucleoside triphosphate hydrolases"/>
    <property type="match status" value="2"/>
</dbReference>
<dbReference type="Pfam" id="PF05970">
    <property type="entry name" value="PIF1"/>
    <property type="match status" value="1"/>
</dbReference>
<evidence type="ECO:0000259" key="3">
    <source>
        <dbReference type="Pfam" id="PF14214"/>
    </source>
</evidence>
<comment type="cofactor">
    <cofactor evidence="1">
        <name>Mg(2+)</name>
        <dbReference type="ChEBI" id="CHEBI:18420"/>
    </cofactor>
</comment>
<keyword evidence="1" id="KW-0234">DNA repair</keyword>
<dbReference type="PANTHER" id="PTHR10492">
    <property type="match status" value="1"/>
</dbReference>
<dbReference type="InterPro" id="IPR027417">
    <property type="entry name" value="P-loop_NTPase"/>
</dbReference>
<keyword evidence="1" id="KW-0547">Nucleotide-binding</keyword>
<organism evidence="5 6">
    <name type="scientific">Lactuca sativa</name>
    <name type="common">Garden lettuce</name>
    <dbReference type="NCBI Taxonomy" id="4236"/>
    <lineage>
        <taxon>Eukaryota</taxon>
        <taxon>Viridiplantae</taxon>
        <taxon>Streptophyta</taxon>
        <taxon>Embryophyta</taxon>
        <taxon>Tracheophyta</taxon>
        <taxon>Spermatophyta</taxon>
        <taxon>Magnoliopsida</taxon>
        <taxon>eudicotyledons</taxon>
        <taxon>Gunneridae</taxon>
        <taxon>Pentapetalae</taxon>
        <taxon>asterids</taxon>
        <taxon>campanulids</taxon>
        <taxon>Asterales</taxon>
        <taxon>Asteraceae</taxon>
        <taxon>Cichorioideae</taxon>
        <taxon>Cichorieae</taxon>
        <taxon>Lactucinae</taxon>
        <taxon>Lactuca</taxon>
    </lineage>
</organism>
<dbReference type="GO" id="GO:0043139">
    <property type="term" value="F:5'-3' DNA helicase activity"/>
    <property type="evidence" value="ECO:0007669"/>
    <property type="project" value="UniProtKB-EC"/>
</dbReference>
<dbReference type="Gene3D" id="3.40.50.300">
    <property type="entry name" value="P-loop containing nucleotide triphosphate hydrolases"/>
    <property type="match status" value="1"/>
</dbReference>
<keyword evidence="1" id="KW-0347">Helicase</keyword>
<dbReference type="PANTHER" id="PTHR10492:SF97">
    <property type="entry name" value="ATP-DEPENDENT DNA HELICASE"/>
    <property type="match status" value="1"/>
</dbReference>
<accession>A0A9R1WH73</accession>
<evidence type="ECO:0000256" key="1">
    <source>
        <dbReference type="RuleBase" id="RU363044"/>
    </source>
</evidence>
<comment type="caution">
    <text evidence="5">The sequence shown here is derived from an EMBL/GenBank/DDBJ whole genome shotgun (WGS) entry which is preliminary data.</text>
</comment>
<dbReference type="InterPro" id="IPR049163">
    <property type="entry name" value="Pif1-like_2B_dom"/>
</dbReference>
<name>A0A9R1WH73_LACSA</name>
<keyword evidence="6" id="KW-1185">Reference proteome</keyword>
<protein>
    <recommendedName>
        <fullName evidence="1">ATP-dependent DNA helicase</fullName>
        <ecNumber evidence="1">5.6.2.3</ecNumber>
    </recommendedName>
</protein>
<gene>
    <name evidence="5" type="ORF">LSAT_V11C100000890</name>
</gene>
<dbReference type="InterPro" id="IPR010285">
    <property type="entry name" value="DNA_helicase_pif1-like_DEAD"/>
</dbReference>
<dbReference type="Pfam" id="PF14214">
    <property type="entry name" value="Helitron_like_N"/>
    <property type="match status" value="1"/>
</dbReference>
<feature type="domain" description="DNA helicase Pif1-like 2B" evidence="4">
    <location>
        <begin position="1320"/>
        <end position="1364"/>
    </location>
</feature>
<evidence type="ECO:0000313" key="5">
    <source>
        <dbReference type="EMBL" id="KAJ0225140.1"/>
    </source>
</evidence>
<dbReference type="InterPro" id="IPR025476">
    <property type="entry name" value="Helitron_helicase-like"/>
</dbReference>
<dbReference type="GO" id="GO:0005524">
    <property type="term" value="F:ATP binding"/>
    <property type="evidence" value="ECO:0007669"/>
    <property type="project" value="UniProtKB-KW"/>
</dbReference>
<feature type="domain" description="Helitron helicase-like" evidence="3">
    <location>
        <begin position="364"/>
        <end position="542"/>
    </location>
</feature>
<keyword evidence="1" id="KW-0233">DNA recombination</keyword>
<sequence length="1384" mass="158702">MNSITLFIECFENTIISDNTKKFSQSFFISPNCRVAQKFTELPPDFSNNQDTIQHNTTHSTTTKRKRFNTQDIPFFELNEDFVEPSDYLDSGDAVYVCSVCKAKVWQGEAIRGNKDLKKTCYSICCYNGKVELPSLIHPPQLLLDLYSGLSEKSQNFIQNIRRYNMMFAFTSMVGMIDHIVSLGGAPYVYRMHGQNYHIAGSLLPEEGESPRFCQLYIYDTYHEVQNSFKSCESNKKKKTTSNESMANPFSLEFWTIHELMGLLDFINPLRIRLKLIGSRENDGRQYNLPTTNEVAALIIGDIDGYDSRDIVLETQSRHLQRINELHPQYLALQYPLLFPYAEDGFRVDILHRGVEDLESDGRIRLTMRETDEISLILRSRKLFQQFLIASYTMVENERLSYIRFNQPTLSVAPYLNLAQAAEDGIEDASLMGNRIIIPSSFTGGNRYMQQNYLDTMTLVKWFGYPDLFLTLTCNPKWPEVIRFVEAENLKPEDRLDILTQIFKIKLDSLISQLKDEKTLGEVAGVVYTIEFQKRGLPHCHVCMFLEKNSKIPNPEDIDRVICTELPDKDSEPDLYQIVCDNMIHGPCGNDQPFMPCKCSKRFPREYTDHTYIDEDGYPIYRRCNDGNNVLKKGVSLDNRNVAPYNKILMKQYQAHMNLEWCNQVGSIKYLFKYINKGPDRITASIVDPTKKKKQQIENNDHDEIGEFYNCRYISACEACWRLFGYDIHYRTPPVERLSFHLEHKLPVVFKPNQHLNHVVSKPTVAASQFLAWMECNKHDEDARNLSYVEFPTKYVWNKSDKIWTKRKTKSKALGRLNHVSPKAGDIYYLRILLNKIKGPTCYEDIKTINGIVHDSYKDACYALGLLDDDREYISSINETHHWATASFCRSLFVMLITSDSLSSPAHVFEETYQCLSDDVIHIREQEIGVRGLKLKEDAIFNLTLSYIEKSLLSCGLSLKQIPNMPFPDHRYIQESCNMLIQYELNYDPDIIEVEHQDLYSKLNVKQKNVYHTIMNAVNNNQGGVFFLYGYGGTGKTFVWKTLSAAIRSKGEIVINVASSGIAALLLPGGRTAHSRFIIPINLTENSFCSIAPDSDLAALLNKARLIIWDEAPMMHRHCFEAFDRTLRDIIRSSDRNKAFGGKTIVFRGDFRQILPVIQRGNRSDIVQASLHSSRLWSECTVLRLTVNMRLQVGCPTNGLDETKAFAEWILKIGEGNIGGPNDGEAEVEFPEDVIIRSTGDHIHSIVSTIYPSFENHLDVPSYFQHKAILVPTNEEVDAINDYMLALMKDERKTYLSSDSLCETKSTDCFEESVYSPDVLNAFKASGIPNHKLTLKTGVPVMLLRNIDQTKGLCNGTRLQIVRLGKHVIEARIIADKAKEKWRH</sequence>